<keyword evidence="8" id="KW-1185">Reference proteome</keyword>
<dbReference type="GO" id="GO:0015658">
    <property type="term" value="F:branched-chain amino acid transmembrane transporter activity"/>
    <property type="evidence" value="ECO:0007669"/>
    <property type="project" value="TreeGrafter"/>
</dbReference>
<sequence>MLEIRNLFVRYGSIVALRGISLDVSRGEIVSVVGPNGAGKSSLMLSLTGITRSEGEITLDGKSLSGLSPEAIAERGLSLVPEDRGIFSSLTVRENLSLGSTLPRARADFERRLDEVFELFPILKERLHGSAGKLSGGEQQQLAIGRALMSLPRLLLLDEPSLGLAPVVIDRVYDAITLLRQKGLSILVVEQNAERALSVSNRTFVLSTGSVVLSGPSAQLRDDPNFREAYFGNLTVEAI</sequence>
<dbReference type="PROSITE" id="PS50893">
    <property type="entry name" value="ABC_TRANSPORTER_2"/>
    <property type="match status" value="1"/>
</dbReference>
<dbReference type="PANTHER" id="PTHR43820">
    <property type="entry name" value="HIGH-AFFINITY BRANCHED-CHAIN AMINO ACID TRANSPORT ATP-BINDING PROTEIN LIVF"/>
    <property type="match status" value="1"/>
</dbReference>
<dbReference type="AlphaFoldDB" id="A0A7L5BQL1"/>
<dbReference type="Proteomes" id="UP000464865">
    <property type="component" value="Plasmid p4"/>
</dbReference>
<dbReference type="InterPro" id="IPR003439">
    <property type="entry name" value="ABC_transporter-like_ATP-bd"/>
</dbReference>
<evidence type="ECO:0000256" key="2">
    <source>
        <dbReference type="ARBA" id="ARBA00022448"/>
    </source>
</evidence>
<evidence type="ECO:0000313" key="8">
    <source>
        <dbReference type="Proteomes" id="UP000464865"/>
    </source>
</evidence>
<reference evidence="7 8" key="1">
    <citation type="submission" date="2020-02" db="EMBL/GenBank/DDBJ databases">
        <title>Plant-Promoting Endophytic Bacterium Rhizobium oryzihabitans sp. nov., Isolated from the Root of Rice.</title>
        <authorList>
            <person name="zhao J."/>
            <person name="Zhang G."/>
        </authorList>
    </citation>
    <scope>NUCLEOTIDE SEQUENCE [LARGE SCALE GENOMIC DNA]</scope>
    <source>
        <strain evidence="7 8">M15</strain>
        <plasmid evidence="7 8">p4</plasmid>
    </source>
</reference>
<gene>
    <name evidence="7" type="ORF">G3A56_25505</name>
</gene>
<dbReference type="Gene3D" id="3.40.50.300">
    <property type="entry name" value="P-loop containing nucleotide triphosphate hydrolases"/>
    <property type="match status" value="1"/>
</dbReference>
<dbReference type="SUPFAM" id="SSF52540">
    <property type="entry name" value="P-loop containing nucleoside triphosphate hydrolases"/>
    <property type="match status" value="1"/>
</dbReference>
<dbReference type="Pfam" id="PF00005">
    <property type="entry name" value="ABC_tran"/>
    <property type="match status" value="1"/>
</dbReference>
<dbReference type="GO" id="GO:0015807">
    <property type="term" value="P:L-amino acid transport"/>
    <property type="evidence" value="ECO:0007669"/>
    <property type="project" value="TreeGrafter"/>
</dbReference>
<accession>A0A7L5BQL1</accession>
<keyword evidence="3" id="KW-0547">Nucleotide-binding</keyword>
<dbReference type="EMBL" id="CP048636">
    <property type="protein sequence ID" value="QIB41220.1"/>
    <property type="molecule type" value="Genomic_DNA"/>
</dbReference>
<dbReference type="GO" id="GO:0005524">
    <property type="term" value="F:ATP binding"/>
    <property type="evidence" value="ECO:0007669"/>
    <property type="project" value="UniProtKB-KW"/>
</dbReference>
<comment type="similarity">
    <text evidence="1">Belongs to the ABC transporter superfamily.</text>
</comment>
<dbReference type="RefSeq" id="WP_113451771.1">
    <property type="nucleotide sequence ID" value="NZ_CP048636.1"/>
</dbReference>
<keyword evidence="4 7" id="KW-0067">ATP-binding</keyword>
<dbReference type="SMART" id="SM00382">
    <property type="entry name" value="AAA"/>
    <property type="match status" value="1"/>
</dbReference>
<dbReference type="InterPro" id="IPR052156">
    <property type="entry name" value="BCAA_Transport_ATP-bd_LivF"/>
</dbReference>
<keyword evidence="7" id="KW-0614">Plasmid</keyword>
<dbReference type="InterPro" id="IPR027417">
    <property type="entry name" value="P-loop_NTPase"/>
</dbReference>
<dbReference type="CDD" id="cd03224">
    <property type="entry name" value="ABC_TM1139_LivF_branched"/>
    <property type="match status" value="1"/>
</dbReference>
<evidence type="ECO:0000256" key="1">
    <source>
        <dbReference type="ARBA" id="ARBA00005417"/>
    </source>
</evidence>
<name>A0A7L5BQL1_9HYPH</name>
<evidence type="ECO:0000256" key="5">
    <source>
        <dbReference type="ARBA" id="ARBA00022970"/>
    </source>
</evidence>
<evidence type="ECO:0000259" key="6">
    <source>
        <dbReference type="PROSITE" id="PS50893"/>
    </source>
</evidence>
<evidence type="ECO:0000313" key="7">
    <source>
        <dbReference type="EMBL" id="QIB41220.1"/>
    </source>
</evidence>
<dbReference type="GO" id="GO:0016887">
    <property type="term" value="F:ATP hydrolysis activity"/>
    <property type="evidence" value="ECO:0007669"/>
    <property type="project" value="InterPro"/>
</dbReference>
<organism evidence="7 8">
    <name type="scientific">Rhizobium oryzihabitans</name>
    <dbReference type="NCBI Taxonomy" id="2267833"/>
    <lineage>
        <taxon>Bacteria</taxon>
        <taxon>Pseudomonadati</taxon>
        <taxon>Pseudomonadota</taxon>
        <taxon>Alphaproteobacteria</taxon>
        <taxon>Hyphomicrobiales</taxon>
        <taxon>Rhizobiaceae</taxon>
        <taxon>Rhizobium/Agrobacterium group</taxon>
        <taxon>Rhizobium</taxon>
    </lineage>
</organism>
<dbReference type="InterPro" id="IPR003593">
    <property type="entry name" value="AAA+_ATPase"/>
</dbReference>
<geneLocation type="plasmid" evidence="7 8">
    <name>p4</name>
</geneLocation>
<evidence type="ECO:0000256" key="4">
    <source>
        <dbReference type="ARBA" id="ARBA00022840"/>
    </source>
</evidence>
<keyword evidence="5" id="KW-0029">Amino-acid transport</keyword>
<dbReference type="PANTHER" id="PTHR43820:SF4">
    <property type="entry name" value="HIGH-AFFINITY BRANCHED-CHAIN AMINO ACID TRANSPORT ATP-BINDING PROTEIN LIVF"/>
    <property type="match status" value="1"/>
</dbReference>
<feature type="domain" description="ABC transporter" evidence="6">
    <location>
        <begin position="2"/>
        <end position="233"/>
    </location>
</feature>
<proteinExistence type="inferred from homology"/>
<keyword evidence="2" id="KW-0813">Transport</keyword>
<dbReference type="KEGG" id="roy:G3A56_25505"/>
<evidence type="ECO:0000256" key="3">
    <source>
        <dbReference type="ARBA" id="ARBA00022741"/>
    </source>
</evidence>
<protein>
    <submittedName>
        <fullName evidence="7">ABC transporter ATP-binding protein</fullName>
    </submittedName>
</protein>